<accession>A0A0E9ULT9</accession>
<sequence>MDISQPGLKFETSRTVKVRSFHI</sequence>
<dbReference type="EMBL" id="GBXM01042649">
    <property type="protein sequence ID" value="JAH65928.1"/>
    <property type="molecule type" value="Transcribed_RNA"/>
</dbReference>
<reference evidence="1" key="2">
    <citation type="journal article" date="2015" name="Fish Shellfish Immunol.">
        <title>Early steps in the European eel (Anguilla anguilla)-Vibrio vulnificus interaction in the gills: Role of the RtxA13 toxin.</title>
        <authorList>
            <person name="Callol A."/>
            <person name="Pajuelo D."/>
            <person name="Ebbesson L."/>
            <person name="Teles M."/>
            <person name="MacKenzie S."/>
            <person name="Amaro C."/>
        </authorList>
    </citation>
    <scope>NUCLEOTIDE SEQUENCE</scope>
</reference>
<proteinExistence type="predicted"/>
<evidence type="ECO:0000313" key="1">
    <source>
        <dbReference type="EMBL" id="JAH65928.1"/>
    </source>
</evidence>
<organism evidence="1">
    <name type="scientific">Anguilla anguilla</name>
    <name type="common">European freshwater eel</name>
    <name type="synonym">Muraena anguilla</name>
    <dbReference type="NCBI Taxonomy" id="7936"/>
    <lineage>
        <taxon>Eukaryota</taxon>
        <taxon>Metazoa</taxon>
        <taxon>Chordata</taxon>
        <taxon>Craniata</taxon>
        <taxon>Vertebrata</taxon>
        <taxon>Euteleostomi</taxon>
        <taxon>Actinopterygii</taxon>
        <taxon>Neopterygii</taxon>
        <taxon>Teleostei</taxon>
        <taxon>Anguilliformes</taxon>
        <taxon>Anguillidae</taxon>
        <taxon>Anguilla</taxon>
    </lineage>
</organism>
<dbReference type="AlphaFoldDB" id="A0A0E9ULT9"/>
<name>A0A0E9ULT9_ANGAN</name>
<protein>
    <submittedName>
        <fullName evidence="1">Uncharacterized protein</fullName>
    </submittedName>
</protein>
<reference evidence="1" key="1">
    <citation type="submission" date="2014-11" db="EMBL/GenBank/DDBJ databases">
        <authorList>
            <person name="Amaro Gonzalez C."/>
        </authorList>
    </citation>
    <scope>NUCLEOTIDE SEQUENCE</scope>
</reference>